<evidence type="ECO:0000313" key="7">
    <source>
        <dbReference type="EMBL" id="HIS75932.1"/>
    </source>
</evidence>
<keyword evidence="2" id="KW-0805">Transcription regulation</keyword>
<dbReference type="Pfam" id="PF13411">
    <property type="entry name" value="MerR_1"/>
    <property type="match status" value="1"/>
</dbReference>
<dbReference type="GO" id="GO:0003700">
    <property type="term" value="F:DNA-binding transcription factor activity"/>
    <property type="evidence" value="ECO:0007669"/>
    <property type="project" value="InterPro"/>
</dbReference>
<dbReference type="PANTHER" id="PTHR30204">
    <property type="entry name" value="REDOX-CYCLING DRUG-SENSING TRANSCRIPTIONAL ACTIVATOR SOXR"/>
    <property type="match status" value="1"/>
</dbReference>
<dbReference type="Proteomes" id="UP000824002">
    <property type="component" value="Unassembled WGS sequence"/>
</dbReference>
<evidence type="ECO:0000256" key="1">
    <source>
        <dbReference type="ARBA" id="ARBA00022491"/>
    </source>
</evidence>
<feature type="domain" description="HTH merR-type" evidence="6">
    <location>
        <begin position="1"/>
        <end position="71"/>
    </location>
</feature>
<dbReference type="AlphaFoldDB" id="A0A9D1FLM2"/>
<dbReference type="GO" id="GO:0003677">
    <property type="term" value="F:DNA binding"/>
    <property type="evidence" value="ECO:0007669"/>
    <property type="project" value="UniProtKB-KW"/>
</dbReference>
<keyword evidence="3" id="KW-0238">DNA-binding</keyword>
<dbReference type="PROSITE" id="PS50937">
    <property type="entry name" value="HTH_MERR_2"/>
    <property type="match status" value="1"/>
</dbReference>
<comment type="caution">
    <text evidence="7">The sequence shown here is derived from an EMBL/GenBank/DDBJ whole genome shotgun (WGS) entry which is preliminary data.</text>
</comment>
<evidence type="ECO:0000313" key="8">
    <source>
        <dbReference type="Proteomes" id="UP000824002"/>
    </source>
</evidence>
<evidence type="ECO:0000256" key="4">
    <source>
        <dbReference type="ARBA" id="ARBA00023163"/>
    </source>
</evidence>
<dbReference type="EMBL" id="DVJP01000029">
    <property type="protein sequence ID" value="HIS75932.1"/>
    <property type="molecule type" value="Genomic_DNA"/>
</dbReference>
<evidence type="ECO:0000256" key="5">
    <source>
        <dbReference type="SAM" id="Coils"/>
    </source>
</evidence>
<dbReference type="InterPro" id="IPR000551">
    <property type="entry name" value="MerR-type_HTH_dom"/>
</dbReference>
<dbReference type="PANTHER" id="PTHR30204:SF69">
    <property type="entry name" value="MERR-FAMILY TRANSCRIPTIONAL REGULATOR"/>
    <property type="match status" value="1"/>
</dbReference>
<feature type="coiled-coil region" evidence="5">
    <location>
        <begin position="97"/>
        <end position="127"/>
    </location>
</feature>
<protein>
    <submittedName>
        <fullName evidence="7">MerR family transcriptional regulator</fullName>
    </submittedName>
</protein>
<keyword evidence="5" id="KW-0175">Coiled coil</keyword>
<dbReference type="SMART" id="SM00422">
    <property type="entry name" value="HTH_MERR"/>
    <property type="match status" value="1"/>
</dbReference>
<reference evidence="7" key="2">
    <citation type="journal article" date="2021" name="PeerJ">
        <title>Extensive microbial diversity within the chicken gut microbiome revealed by metagenomics and culture.</title>
        <authorList>
            <person name="Gilroy R."/>
            <person name="Ravi A."/>
            <person name="Getino M."/>
            <person name="Pursley I."/>
            <person name="Horton D.L."/>
            <person name="Alikhan N.F."/>
            <person name="Baker D."/>
            <person name="Gharbi K."/>
            <person name="Hall N."/>
            <person name="Watson M."/>
            <person name="Adriaenssens E.M."/>
            <person name="Foster-Nyarko E."/>
            <person name="Jarju S."/>
            <person name="Secka A."/>
            <person name="Antonio M."/>
            <person name="Oren A."/>
            <person name="Chaudhuri R.R."/>
            <person name="La Ragione R."/>
            <person name="Hildebrand F."/>
            <person name="Pallen M.J."/>
        </authorList>
    </citation>
    <scope>NUCLEOTIDE SEQUENCE</scope>
    <source>
        <strain evidence="7">CHK199-13235</strain>
    </source>
</reference>
<proteinExistence type="predicted"/>
<evidence type="ECO:0000256" key="3">
    <source>
        <dbReference type="ARBA" id="ARBA00023125"/>
    </source>
</evidence>
<dbReference type="Gene3D" id="3.40.50.300">
    <property type="entry name" value="P-loop containing nucleotide triphosphate hydrolases"/>
    <property type="match status" value="1"/>
</dbReference>
<dbReference type="Gene3D" id="1.10.1660.10">
    <property type="match status" value="1"/>
</dbReference>
<reference evidence="7" key="1">
    <citation type="submission" date="2020-10" db="EMBL/GenBank/DDBJ databases">
        <authorList>
            <person name="Gilroy R."/>
        </authorList>
    </citation>
    <scope>NUCLEOTIDE SEQUENCE</scope>
    <source>
        <strain evidence="7">CHK199-13235</strain>
    </source>
</reference>
<sequence length="490" mass="55827">MEYTIKEMAALAGLPAHALRYYEKEGLLPRVERESNGFRRYTEQDVQWLRLVCDLRDTGMPLAQIKEFTQLTQMGGSGLDKRCEILKAHCQTGREQLKQTGQKLDRLEALLDKLAKTRRTQAEKEEISSRELEEILVRHGAEYPSMQPQDAVKLLYQNEFGGGHIITNPETSLRYLKEEFYQMEGQEGGSPRWESIGNGLCRLELRRLWEEALPTVNRLFAAGAKQVSGDEVSFRRKTELLQKLADQGGMPFSGGKLSDYLELYWKDGCHMVSHSPEYRAAHRPAYRIIPERYLECLGLFLEIDQIIREKGRAVAAVDGRCGAGKSTFAAMLEEVYDDAVIHMDDFFLPPDLRTPERLAEPGGNVHYERFAEEVSAKIPGGGFSYRIFDCSEMTFRGKREIPVKALTVVEGSYSLHPAAGLPCDVKIFLTCPEEVQKKRIFARSGAALYQRFLREWIPMEERYFQWAAVPEQCGWILDSAVKTGCFTPVK</sequence>
<accession>A0A9D1FLM2</accession>
<dbReference type="CDD" id="cd01109">
    <property type="entry name" value="HTH_YyaN"/>
    <property type="match status" value="1"/>
</dbReference>
<dbReference type="PRINTS" id="PR00040">
    <property type="entry name" value="HTHMERR"/>
</dbReference>
<dbReference type="InterPro" id="IPR047057">
    <property type="entry name" value="MerR_fam"/>
</dbReference>
<keyword evidence="1" id="KW-0678">Repressor</keyword>
<evidence type="ECO:0000256" key="2">
    <source>
        <dbReference type="ARBA" id="ARBA00023015"/>
    </source>
</evidence>
<name>A0A9D1FLM2_9FIRM</name>
<dbReference type="SUPFAM" id="SSF52540">
    <property type="entry name" value="P-loop containing nucleoside triphosphate hydrolases"/>
    <property type="match status" value="1"/>
</dbReference>
<dbReference type="InterPro" id="IPR027417">
    <property type="entry name" value="P-loop_NTPase"/>
</dbReference>
<organism evidence="7 8">
    <name type="scientific">Candidatus Merdivicinus excrementipullorum</name>
    <dbReference type="NCBI Taxonomy" id="2840867"/>
    <lineage>
        <taxon>Bacteria</taxon>
        <taxon>Bacillati</taxon>
        <taxon>Bacillota</taxon>
        <taxon>Clostridia</taxon>
        <taxon>Eubacteriales</taxon>
        <taxon>Oscillospiraceae</taxon>
        <taxon>Oscillospiraceae incertae sedis</taxon>
        <taxon>Candidatus Merdivicinus</taxon>
    </lineage>
</organism>
<evidence type="ECO:0000259" key="6">
    <source>
        <dbReference type="PROSITE" id="PS50937"/>
    </source>
</evidence>
<gene>
    <name evidence="7" type="ORF">IAB51_03880</name>
</gene>
<keyword evidence="4" id="KW-0804">Transcription</keyword>
<dbReference type="SUPFAM" id="SSF46955">
    <property type="entry name" value="Putative DNA-binding domain"/>
    <property type="match status" value="1"/>
</dbReference>
<dbReference type="InterPro" id="IPR009061">
    <property type="entry name" value="DNA-bd_dom_put_sf"/>
</dbReference>